<dbReference type="Proteomes" id="UP000323164">
    <property type="component" value="Unassembled WGS sequence"/>
</dbReference>
<reference evidence="3 4" key="1">
    <citation type="submission" date="2019-08" db="EMBL/GenBank/DDBJ databases">
        <title>Draft genome sequence of Lysobacter sp. UKS-15.</title>
        <authorList>
            <person name="Im W.-T."/>
        </authorList>
    </citation>
    <scope>NUCLEOTIDE SEQUENCE [LARGE SCALE GENOMIC DNA]</scope>
    <source>
        <strain evidence="3 4">UKS-15</strain>
    </source>
</reference>
<evidence type="ECO:0000313" key="4">
    <source>
        <dbReference type="Proteomes" id="UP000323164"/>
    </source>
</evidence>
<dbReference type="RefSeq" id="WP_149353925.1">
    <property type="nucleotide sequence ID" value="NZ_VTRV01000263.1"/>
</dbReference>
<feature type="non-terminal residue" evidence="3">
    <location>
        <position position="1"/>
    </location>
</feature>
<keyword evidence="4" id="KW-1185">Reference proteome</keyword>
<dbReference type="Pfam" id="PF13180">
    <property type="entry name" value="PDZ_2"/>
    <property type="match status" value="1"/>
</dbReference>
<dbReference type="Gene3D" id="2.30.42.10">
    <property type="match status" value="2"/>
</dbReference>
<dbReference type="AlphaFoldDB" id="A0A5D8YDM9"/>
<dbReference type="PROSITE" id="PS50106">
    <property type="entry name" value="PDZ"/>
    <property type="match status" value="1"/>
</dbReference>
<comment type="cofactor">
    <cofactor evidence="1">
        <name>Zn(2+)</name>
        <dbReference type="ChEBI" id="CHEBI:29105"/>
    </cofactor>
</comment>
<name>A0A5D8YDM9_9GAMM</name>
<dbReference type="InterPro" id="IPR004387">
    <property type="entry name" value="Pept_M50_Zn"/>
</dbReference>
<dbReference type="SUPFAM" id="SSF50156">
    <property type="entry name" value="PDZ domain-like"/>
    <property type="match status" value="2"/>
</dbReference>
<dbReference type="InterPro" id="IPR001478">
    <property type="entry name" value="PDZ"/>
</dbReference>
<accession>A0A5D8YDM9</accession>
<feature type="domain" description="PDZ" evidence="2">
    <location>
        <begin position="1"/>
        <end position="47"/>
    </location>
</feature>
<gene>
    <name evidence="3" type="ORF">FW784_13945</name>
</gene>
<dbReference type="EMBL" id="VTRV01000263">
    <property type="protein sequence ID" value="TZF80611.1"/>
    <property type="molecule type" value="Genomic_DNA"/>
</dbReference>
<proteinExistence type="predicted"/>
<evidence type="ECO:0000313" key="3">
    <source>
        <dbReference type="EMBL" id="TZF80611.1"/>
    </source>
</evidence>
<dbReference type="PANTHER" id="PTHR42837">
    <property type="entry name" value="REGULATOR OF SIGMA-E PROTEASE RSEP"/>
    <property type="match status" value="1"/>
</dbReference>
<dbReference type="GO" id="GO:0006508">
    <property type="term" value="P:proteolysis"/>
    <property type="evidence" value="ECO:0007669"/>
    <property type="project" value="InterPro"/>
</dbReference>
<evidence type="ECO:0000259" key="2">
    <source>
        <dbReference type="PROSITE" id="PS50106"/>
    </source>
</evidence>
<dbReference type="InterPro" id="IPR036034">
    <property type="entry name" value="PDZ_sf"/>
</dbReference>
<comment type="caution">
    <text evidence="3">The sequence shown here is derived from an EMBL/GenBank/DDBJ whole genome shotgun (WGS) entry which is preliminary data.</text>
</comment>
<organism evidence="3 4">
    <name type="scientific">Cognatilysobacter lacus</name>
    <dbReference type="NCBI Taxonomy" id="1643323"/>
    <lineage>
        <taxon>Bacteria</taxon>
        <taxon>Pseudomonadati</taxon>
        <taxon>Pseudomonadota</taxon>
        <taxon>Gammaproteobacteria</taxon>
        <taxon>Lysobacterales</taxon>
        <taxon>Lysobacteraceae</taxon>
        <taxon>Cognatilysobacter</taxon>
    </lineage>
</organism>
<dbReference type="GO" id="GO:0016020">
    <property type="term" value="C:membrane"/>
    <property type="evidence" value="ECO:0007669"/>
    <property type="project" value="InterPro"/>
</dbReference>
<dbReference type="OrthoDB" id="1491375at2"/>
<sequence length="155" mass="15883">AAQAGLRAGDVITAANGQPIGGRDALRNFEGLQALGSRVTLAVLREGKPVTLQIGLKEQPRSIAGAEFDPRLAGATFSELPANLRNSGLSGVLVESVARGSRAAQNGLQAGDVVIAATTGAVDDIAAFRAGFTRQPADLALRVMRGGQQGVLPMR</sequence>
<protein>
    <submittedName>
        <fullName evidence="3">PDZ domain-containing protein</fullName>
    </submittedName>
</protein>
<dbReference type="PANTHER" id="PTHR42837:SF2">
    <property type="entry name" value="MEMBRANE METALLOPROTEASE ARASP2, CHLOROPLASTIC-RELATED"/>
    <property type="match status" value="1"/>
</dbReference>
<dbReference type="GO" id="GO:0004222">
    <property type="term" value="F:metalloendopeptidase activity"/>
    <property type="evidence" value="ECO:0007669"/>
    <property type="project" value="InterPro"/>
</dbReference>
<evidence type="ECO:0000256" key="1">
    <source>
        <dbReference type="ARBA" id="ARBA00001947"/>
    </source>
</evidence>